<dbReference type="EMBL" id="BARU01000001">
    <property type="protein sequence ID" value="GAH24856.1"/>
    <property type="molecule type" value="Genomic_DNA"/>
</dbReference>
<reference evidence="1" key="1">
    <citation type="journal article" date="2014" name="Front. Microbiol.">
        <title>High frequency of phylogenetically diverse reductive dehalogenase-homologous genes in deep subseafloor sedimentary metagenomes.</title>
        <authorList>
            <person name="Kawai M."/>
            <person name="Futagami T."/>
            <person name="Toyoda A."/>
            <person name="Takaki Y."/>
            <person name="Nishi S."/>
            <person name="Hori S."/>
            <person name="Arai W."/>
            <person name="Tsubouchi T."/>
            <person name="Morono Y."/>
            <person name="Uchiyama I."/>
            <person name="Ito T."/>
            <person name="Fujiyama A."/>
            <person name="Inagaki F."/>
            <person name="Takami H."/>
        </authorList>
    </citation>
    <scope>NUCLEOTIDE SEQUENCE</scope>
    <source>
        <strain evidence="1">Expedition CK06-06</strain>
    </source>
</reference>
<sequence>MVYVTFKGEPEEEMGISIDGVEMGPVEGMPADGIIGFRWDQNLSSPALMHIDRYGNEVLGLTTADFDAHPVWGGMRRCTMAPDGGLNHYGSNPRGDGLDLTGADGRVMVENPKFYVKTASPRANVYDFWVSPEPTPGFELWYAFLQGGGIERDYNYGGAFEGTPILKYRDHTINELQLDSKCALDAGSTPCSQPFTGGTNAIPCIAHVGFTSGSRVFVVGETLTCNGLDAKVIDWYESNTDWAGGNAAGTVYIQIYNDPWAGGHWAAGAITDSGAADIATAAGAETNLLLTIANARGYANRIGPRWGIMDPWMLAGIQLLFYIEYATLNSQTAVGRGVVDKPGGEGFNGEMCGADSANTNIGINGTGTGTGTDGLTPTVYRGYENILGGNVWEFIDGWNAIGDAATGKYHIIRRDGLGNINDIDGNGMLNAGNYEASLVVPTQQDGYIVNIEYEDLLKFLFISDGTTAGGGDSTYLCDYWYAHDNNENNILRAFGYWYSAGYAGVGVRNAHGVLTNSAHGISARLEFV</sequence>
<name>X1DV00_9ZZZZ</name>
<comment type="caution">
    <text evidence="1">The sequence shown here is derived from an EMBL/GenBank/DDBJ whole genome shotgun (WGS) entry which is preliminary data.</text>
</comment>
<organism evidence="1">
    <name type="scientific">marine sediment metagenome</name>
    <dbReference type="NCBI Taxonomy" id="412755"/>
    <lineage>
        <taxon>unclassified sequences</taxon>
        <taxon>metagenomes</taxon>
        <taxon>ecological metagenomes</taxon>
    </lineage>
</organism>
<gene>
    <name evidence="1" type="ORF">S03H2_00011</name>
</gene>
<accession>X1DV00</accession>
<proteinExistence type="predicted"/>
<evidence type="ECO:0000313" key="1">
    <source>
        <dbReference type="EMBL" id="GAH24856.1"/>
    </source>
</evidence>
<dbReference type="AlphaFoldDB" id="X1DV00"/>
<protein>
    <submittedName>
        <fullName evidence="1">Uncharacterized protein</fullName>
    </submittedName>
</protein>